<proteinExistence type="predicted"/>
<dbReference type="GO" id="GO:0001228">
    <property type="term" value="F:DNA-binding transcription activator activity, RNA polymerase II-specific"/>
    <property type="evidence" value="ECO:0007669"/>
    <property type="project" value="TreeGrafter"/>
</dbReference>
<dbReference type="SMART" id="SM00066">
    <property type="entry name" value="GAL4"/>
    <property type="match status" value="1"/>
</dbReference>
<dbReference type="PROSITE" id="PS00463">
    <property type="entry name" value="ZN2_CY6_FUNGAL_1"/>
    <property type="match status" value="1"/>
</dbReference>
<evidence type="ECO:0000256" key="2">
    <source>
        <dbReference type="ARBA" id="ARBA00022833"/>
    </source>
</evidence>
<feature type="compositionally biased region" description="Low complexity" evidence="7">
    <location>
        <begin position="149"/>
        <end position="169"/>
    </location>
</feature>
<keyword evidence="2" id="KW-0862">Zinc</keyword>
<evidence type="ECO:0000256" key="1">
    <source>
        <dbReference type="ARBA" id="ARBA00022723"/>
    </source>
</evidence>
<dbReference type="InterPro" id="IPR051430">
    <property type="entry name" value="Fungal_TF_Env_Response"/>
</dbReference>
<feature type="compositionally biased region" description="Low complexity" evidence="7">
    <location>
        <begin position="8"/>
        <end position="40"/>
    </location>
</feature>
<comment type="caution">
    <text evidence="9">The sequence shown here is derived from an EMBL/GenBank/DDBJ whole genome shotgun (WGS) entry which is preliminary data.</text>
</comment>
<dbReference type="PANTHER" id="PTHR31944">
    <property type="entry name" value="HEME-RESPONSIVE ZINC FINGER TRANSCRIPTION FACTOR HAP1"/>
    <property type="match status" value="1"/>
</dbReference>
<feature type="region of interest" description="Disordered" evidence="7">
    <location>
        <begin position="660"/>
        <end position="685"/>
    </location>
</feature>
<feature type="compositionally biased region" description="Basic and acidic residues" evidence="7">
    <location>
        <begin position="279"/>
        <end position="289"/>
    </location>
</feature>
<dbReference type="InterPro" id="IPR001138">
    <property type="entry name" value="Zn2Cys6_DnaBD"/>
</dbReference>
<evidence type="ECO:0000256" key="5">
    <source>
        <dbReference type="ARBA" id="ARBA00023163"/>
    </source>
</evidence>
<organism evidence="9 10">
    <name type="scientific">Schizothecium vesticola</name>
    <dbReference type="NCBI Taxonomy" id="314040"/>
    <lineage>
        <taxon>Eukaryota</taxon>
        <taxon>Fungi</taxon>
        <taxon>Dikarya</taxon>
        <taxon>Ascomycota</taxon>
        <taxon>Pezizomycotina</taxon>
        <taxon>Sordariomycetes</taxon>
        <taxon>Sordariomycetidae</taxon>
        <taxon>Sordariales</taxon>
        <taxon>Schizotheciaceae</taxon>
        <taxon>Schizothecium</taxon>
    </lineage>
</organism>
<protein>
    <recommendedName>
        <fullName evidence="8">Zn(2)-C6 fungal-type domain-containing protein</fullName>
    </recommendedName>
</protein>
<feature type="region of interest" description="Disordered" evidence="7">
    <location>
        <begin position="270"/>
        <end position="290"/>
    </location>
</feature>
<feature type="region of interest" description="Disordered" evidence="7">
    <location>
        <begin position="90"/>
        <end position="132"/>
    </location>
</feature>
<dbReference type="InterPro" id="IPR007219">
    <property type="entry name" value="XnlR_reg_dom"/>
</dbReference>
<feature type="region of interest" description="Disordered" evidence="7">
    <location>
        <begin position="1"/>
        <end position="47"/>
    </location>
</feature>
<feature type="compositionally biased region" description="Low complexity" evidence="7">
    <location>
        <begin position="675"/>
        <end position="684"/>
    </location>
</feature>
<dbReference type="Pfam" id="PF00172">
    <property type="entry name" value="Zn_clus"/>
    <property type="match status" value="1"/>
</dbReference>
<feature type="compositionally biased region" description="Pro residues" evidence="7">
    <location>
        <begin position="214"/>
        <end position="224"/>
    </location>
</feature>
<accession>A0AA40EWN3</accession>
<dbReference type="GO" id="GO:0006351">
    <property type="term" value="P:DNA-templated transcription"/>
    <property type="evidence" value="ECO:0007669"/>
    <property type="project" value="InterPro"/>
</dbReference>
<feature type="domain" description="Zn(2)-C6 fungal-type" evidence="8">
    <location>
        <begin position="51"/>
        <end position="81"/>
    </location>
</feature>
<evidence type="ECO:0000259" key="8">
    <source>
        <dbReference type="PROSITE" id="PS50048"/>
    </source>
</evidence>
<dbReference type="PANTHER" id="PTHR31944:SF131">
    <property type="entry name" value="HEME-RESPONSIVE ZINC FINGER TRANSCRIPTION FACTOR HAP1"/>
    <property type="match status" value="1"/>
</dbReference>
<keyword evidence="4" id="KW-0238">DNA-binding</keyword>
<evidence type="ECO:0000313" key="10">
    <source>
        <dbReference type="Proteomes" id="UP001172155"/>
    </source>
</evidence>
<gene>
    <name evidence="9" type="ORF">B0T18DRAFT_429767</name>
</gene>
<keyword evidence="6" id="KW-0539">Nucleus</keyword>
<dbReference type="SUPFAM" id="SSF57701">
    <property type="entry name" value="Zn2/Cys6 DNA-binding domain"/>
    <property type="match status" value="1"/>
</dbReference>
<dbReference type="CDD" id="cd00067">
    <property type="entry name" value="GAL4"/>
    <property type="match status" value="1"/>
</dbReference>
<dbReference type="GO" id="GO:0000978">
    <property type="term" value="F:RNA polymerase II cis-regulatory region sequence-specific DNA binding"/>
    <property type="evidence" value="ECO:0007669"/>
    <property type="project" value="TreeGrafter"/>
</dbReference>
<keyword evidence="10" id="KW-1185">Reference proteome</keyword>
<dbReference type="Pfam" id="PF04082">
    <property type="entry name" value="Fungal_trans"/>
    <property type="match status" value="1"/>
</dbReference>
<feature type="compositionally biased region" description="Polar residues" evidence="7">
    <location>
        <begin position="197"/>
        <end position="211"/>
    </location>
</feature>
<dbReference type="GO" id="GO:0005634">
    <property type="term" value="C:nucleus"/>
    <property type="evidence" value="ECO:0007669"/>
    <property type="project" value="TreeGrafter"/>
</dbReference>
<evidence type="ECO:0000313" key="9">
    <source>
        <dbReference type="EMBL" id="KAK0746885.1"/>
    </source>
</evidence>
<dbReference type="Proteomes" id="UP001172155">
    <property type="component" value="Unassembled WGS sequence"/>
</dbReference>
<evidence type="ECO:0000256" key="3">
    <source>
        <dbReference type="ARBA" id="ARBA00023015"/>
    </source>
</evidence>
<keyword evidence="1" id="KW-0479">Metal-binding</keyword>
<sequence>MMEMDTDTPVPSATTTASVPTSAPASAPPSVSASSPSTPAEPRRRNRPALSCIQCRTRKIRCDRMEPCGSCLKSKIVNCMYEEARRPKPRMWRLSPAQDPDSPASDDHFPRYSSSSGLHHLARPDTLPSSNAAGMQYAHSAASLPILGSSRPASTATPAPSSAAPAAPAVNAEHLRDRIRVLEKQLDDVLWGPDQGQAHQPSASHPVQTYSAPDPAPAPAPKPTQPEVGHKPRPKFFPLLSHLAQRIMGEKGSKACFLFDMCKKAVRTKRLQSQQSLDRSSHEAGRDMPPENTARLLVEAYFRTFESVYRILHRPTFWQEYRRYWEGSSTNEAFAIELKLCMTLGSCFHNDMVPHRQSLAGKWIYEARVWLISPDDKTRTGIETIQIMCLLHLARETSGVGGDLAWVSAGSLLREAMHIGLHRDPDGMPNMTTLHSEMRRRLWATTMEIILQSSIDSGGPPLVALTDFDTRPPSNYDDDQLTETDNPPPAPRPLSAFTQSTVQIALTRSLPTRLGIAQYVNHFRTPSSSFSESLRWSTELSTACRALSATLQPHYDPAGVLPKRLTAFQLRLAEQMVHRFFLVLTFPWLAQDNPAYFYARKLCVETSLKLSRAAVTAGGDDFSRLATCAHGAFRSVPAFALLAICLELLWQVQEDQSFRESMELDHAPPPPPPSEGDAGSGAAPRQELVEAVRGSIAWSEQRIKAGDTNIKGRLFYAALLAQVNALERGGAEAEVEGQVLASVVEDLEHCWLLLKGPGTAGTSSPVGEVAGEEREGEWGEEQNSGHGFKSIFNHNEVEMFLCG</sequence>
<dbReference type="CDD" id="cd12148">
    <property type="entry name" value="fungal_TF_MHR"/>
    <property type="match status" value="1"/>
</dbReference>
<dbReference type="PROSITE" id="PS50048">
    <property type="entry name" value="ZN2_CY6_FUNGAL_2"/>
    <property type="match status" value="1"/>
</dbReference>
<feature type="region of interest" description="Disordered" evidence="7">
    <location>
        <begin position="466"/>
        <end position="495"/>
    </location>
</feature>
<dbReference type="EMBL" id="JAUKUD010000004">
    <property type="protein sequence ID" value="KAK0746885.1"/>
    <property type="molecule type" value="Genomic_DNA"/>
</dbReference>
<keyword evidence="3" id="KW-0805">Transcription regulation</keyword>
<feature type="region of interest" description="Disordered" evidence="7">
    <location>
        <begin position="191"/>
        <end position="234"/>
    </location>
</feature>
<dbReference type="InterPro" id="IPR036864">
    <property type="entry name" value="Zn2-C6_fun-type_DNA-bd_sf"/>
</dbReference>
<dbReference type="Gene3D" id="4.10.240.10">
    <property type="entry name" value="Zn(2)-C6 fungal-type DNA-binding domain"/>
    <property type="match status" value="1"/>
</dbReference>
<reference evidence="9" key="1">
    <citation type="submission" date="2023-06" db="EMBL/GenBank/DDBJ databases">
        <title>Genome-scale phylogeny and comparative genomics of the fungal order Sordariales.</title>
        <authorList>
            <consortium name="Lawrence Berkeley National Laboratory"/>
            <person name="Hensen N."/>
            <person name="Bonometti L."/>
            <person name="Westerberg I."/>
            <person name="Brannstrom I.O."/>
            <person name="Guillou S."/>
            <person name="Cros-Aarteil S."/>
            <person name="Calhoun S."/>
            <person name="Haridas S."/>
            <person name="Kuo A."/>
            <person name="Mondo S."/>
            <person name="Pangilinan J."/>
            <person name="Riley R."/>
            <person name="LaButti K."/>
            <person name="Andreopoulos B."/>
            <person name="Lipzen A."/>
            <person name="Chen C."/>
            <person name="Yanf M."/>
            <person name="Daum C."/>
            <person name="Ng V."/>
            <person name="Clum A."/>
            <person name="Steindorff A."/>
            <person name="Ohm R."/>
            <person name="Martin F."/>
            <person name="Silar P."/>
            <person name="Natvig D."/>
            <person name="Lalanne C."/>
            <person name="Gautier V."/>
            <person name="Ament-velasquez S.L."/>
            <person name="Kruys A."/>
            <person name="Hutchinson M.I."/>
            <person name="Powell A.J."/>
            <person name="Barry K."/>
            <person name="Miller A.N."/>
            <person name="Grigoriev I.V."/>
            <person name="Debuchy R."/>
            <person name="Gladieux P."/>
            <person name="Thoren M.H."/>
            <person name="Johannesson H."/>
        </authorList>
    </citation>
    <scope>NUCLEOTIDE SEQUENCE</scope>
    <source>
        <strain evidence="9">SMH3187-1</strain>
    </source>
</reference>
<evidence type="ECO:0000256" key="4">
    <source>
        <dbReference type="ARBA" id="ARBA00023125"/>
    </source>
</evidence>
<dbReference type="SMART" id="SM00906">
    <property type="entry name" value="Fungal_trans"/>
    <property type="match status" value="1"/>
</dbReference>
<dbReference type="GO" id="GO:0008270">
    <property type="term" value="F:zinc ion binding"/>
    <property type="evidence" value="ECO:0007669"/>
    <property type="project" value="InterPro"/>
</dbReference>
<feature type="region of interest" description="Disordered" evidence="7">
    <location>
        <begin position="148"/>
        <end position="169"/>
    </location>
</feature>
<evidence type="ECO:0000256" key="6">
    <source>
        <dbReference type="ARBA" id="ARBA00023242"/>
    </source>
</evidence>
<keyword evidence="5" id="KW-0804">Transcription</keyword>
<dbReference type="AlphaFoldDB" id="A0AA40EWN3"/>
<evidence type="ECO:0000256" key="7">
    <source>
        <dbReference type="SAM" id="MobiDB-lite"/>
    </source>
</evidence>
<name>A0AA40EWN3_9PEZI</name>